<proteinExistence type="predicted"/>
<reference evidence="7" key="1">
    <citation type="submission" date="2025-08" db="UniProtKB">
        <authorList>
            <consortium name="Ensembl"/>
        </authorList>
    </citation>
    <scope>IDENTIFICATION</scope>
</reference>
<feature type="domain" description="Ig-like" evidence="6">
    <location>
        <begin position="188"/>
        <end position="275"/>
    </location>
</feature>
<dbReference type="CDD" id="cd12087">
    <property type="entry name" value="TM_EGFR-like"/>
    <property type="match status" value="1"/>
</dbReference>
<dbReference type="InterPro" id="IPR013151">
    <property type="entry name" value="Immunoglobulin_dom"/>
</dbReference>
<dbReference type="InterPro" id="IPR003598">
    <property type="entry name" value="Ig_sub2"/>
</dbReference>
<keyword evidence="3" id="KW-0325">Glycoprotein</keyword>
<dbReference type="InterPro" id="IPR052598">
    <property type="entry name" value="IgSF_CEA-related"/>
</dbReference>
<keyword evidence="8" id="KW-1185">Reference proteome</keyword>
<feature type="domain" description="Ig-like" evidence="6">
    <location>
        <begin position="289"/>
        <end position="355"/>
    </location>
</feature>
<dbReference type="InterPro" id="IPR013098">
    <property type="entry name" value="Ig_I-set"/>
</dbReference>
<dbReference type="PANTHER" id="PTHR44337:SF20">
    <property type="entry name" value="CARCINOEMBRYONIC ANTIGEN-RELATED CELL ADHESION MOLECULE 5-RELATED"/>
    <property type="match status" value="1"/>
</dbReference>
<dbReference type="GeneTree" id="ENSGT01100000263479"/>
<dbReference type="OMA" id="TRYDNGP"/>
<evidence type="ECO:0000256" key="4">
    <source>
        <dbReference type="ARBA" id="ARBA00023319"/>
    </source>
</evidence>
<sequence>MFTTSLNPTETPFLAVSWEFVGNPASKPIITSLLDANITAPEYDGRITIFRSTGSLQLRNLMLSDSGKYRILVIIFTLMVTLNWNVFLFLPAEPVSDVRVLPLSTDLIEFKNSVHLSCLSSGTSLSFVWMNSSSEFTPSDRVQITNEGSTLTIINVTRYEEGPYTCFVFNPASSNISDPINVFVSYGPENVTLNVDPASQKHYEEGSDISLSCSADSRPPATFYWLLNENFLPDSGSELKFINVQKNQSGNYSCQAFNTIIKFSKHSHSLLTIVTVYHELKSVDLIEFNSPVNLSCSSSGSSLSFVWMNGTSEVTASDSVLITDGGSTLTFLNVSRYDHGTYWCHVSNPVSEEISDPVSVFISYGPENLQLKASPSREYYEEGLNVHLTCLAESRPLAKIQWFLNGDPLNETGSVLKLMNIQVNQSGNYSCHVFNSNTLKIQTSALNPYRGLSSGAITGIVLGCVIFVAVVATGAFLIAQRM</sequence>
<dbReference type="InterPro" id="IPR013783">
    <property type="entry name" value="Ig-like_fold"/>
</dbReference>
<keyword evidence="5" id="KW-0812">Transmembrane</keyword>
<feature type="transmembrane region" description="Helical" evidence="5">
    <location>
        <begin position="69"/>
        <end position="90"/>
    </location>
</feature>
<dbReference type="PANTHER" id="PTHR44337">
    <property type="entry name" value="CARCINOEMBRYONIC ANTIGEN-RELATED CELL ADHESION MOLECULE 8"/>
    <property type="match status" value="1"/>
</dbReference>
<dbReference type="PROSITE" id="PS50835">
    <property type="entry name" value="IG_LIKE"/>
    <property type="match status" value="4"/>
</dbReference>
<dbReference type="InterPro" id="IPR003599">
    <property type="entry name" value="Ig_sub"/>
</dbReference>
<keyword evidence="1" id="KW-0732">Signal</keyword>
<evidence type="ECO:0000256" key="1">
    <source>
        <dbReference type="ARBA" id="ARBA00022729"/>
    </source>
</evidence>
<keyword evidence="5" id="KW-1133">Transmembrane helix</keyword>
<feature type="domain" description="Ig-like" evidence="6">
    <location>
        <begin position="94"/>
        <end position="177"/>
    </location>
</feature>
<name>A0A3Q2DQP4_CYPVA</name>
<dbReference type="Gene3D" id="2.60.40.10">
    <property type="entry name" value="Immunoglobulins"/>
    <property type="match status" value="5"/>
</dbReference>
<evidence type="ECO:0000259" key="6">
    <source>
        <dbReference type="PROSITE" id="PS50835"/>
    </source>
</evidence>
<dbReference type="Ensembl" id="ENSCVAT00000010384.1">
    <property type="protein sequence ID" value="ENSCVAP00000022003.1"/>
    <property type="gene ID" value="ENSCVAG00000004408.1"/>
</dbReference>
<dbReference type="InterPro" id="IPR007110">
    <property type="entry name" value="Ig-like_dom"/>
</dbReference>
<evidence type="ECO:0000256" key="2">
    <source>
        <dbReference type="ARBA" id="ARBA00023157"/>
    </source>
</evidence>
<feature type="domain" description="Ig-like" evidence="6">
    <location>
        <begin position="366"/>
        <end position="447"/>
    </location>
</feature>
<dbReference type="SMART" id="SM00408">
    <property type="entry name" value="IGc2"/>
    <property type="match status" value="4"/>
</dbReference>
<reference evidence="7" key="2">
    <citation type="submission" date="2025-09" db="UniProtKB">
        <authorList>
            <consortium name="Ensembl"/>
        </authorList>
    </citation>
    <scope>IDENTIFICATION</scope>
</reference>
<evidence type="ECO:0000313" key="7">
    <source>
        <dbReference type="Ensembl" id="ENSCVAP00000022003.1"/>
    </source>
</evidence>
<keyword evidence="4" id="KW-0393">Immunoglobulin domain</keyword>
<dbReference type="Proteomes" id="UP000265020">
    <property type="component" value="Unassembled WGS sequence"/>
</dbReference>
<evidence type="ECO:0000256" key="3">
    <source>
        <dbReference type="ARBA" id="ARBA00023180"/>
    </source>
</evidence>
<evidence type="ECO:0000313" key="8">
    <source>
        <dbReference type="Proteomes" id="UP000265020"/>
    </source>
</evidence>
<dbReference type="InterPro" id="IPR036179">
    <property type="entry name" value="Ig-like_dom_sf"/>
</dbReference>
<dbReference type="SMART" id="SM00409">
    <property type="entry name" value="IG"/>
    <property type="match status" value="4"/>
</dbReference>
<dbReference type="AlphaFoldDB" id="A0A3Q2DQP4"/>
<dbReference type="SUPFAM" id="SSF48726">
    <property type="entry name" value="Immunoglobulin"/>
    <property type="match status" value="5"/>
</dbReference>
<keyword evidence="5" id="KW-0472">Membrane</keyword>
<dbReference type="Pfam" id="PF13927">
    <property type="entry name" value="Ig_3"/>
    <property type="match status" value="2"/>
</dbReference>
<accession>A0A3Q2DQP4</accession>
<feature type="transmembrane region" description="Helical" evidence="5">
    <location>
        <begin position="456"/>
        <end position="479"/>
    </location>
</feature>
<organism evidence="7 8">
    <name type="scientific">Cyprinodon variegatus</name>
    <name type="common">Sheepshead minnow</name>
    <dbReference type="NCBI Taxonomy" id="28743"/>
    <lineage>
        <taxon>Eukaryota</taxon>
        <taxon>Metazoa</taxon>
        <taxon>Chordata</taxon>
        <taxon>Craniata</taxon>
        <taxon>Vertebrata</taxon>
        <taxon>Euteleostomi</taxon>
        <taxon>Actinopterygii</taxon>
        <taxon>Neopterygii</taxon>
        <taxon>Teleostei</taxon>
        <taxon>Neoteleostei</taxon>
        <taxon>Acanthomorphata</taxon>
        <taxon>Ovalentaria</taxon>
        <taxon>Atherinomorphae</taxon>
        <taxon>Cyprinodontiformes</taxon>
        <taxon>Cyprinodontidae</taxon>
        <taxon>Cyprinodon</taxon>
    </lineage>
</organism>
<dbReference type="Pfam" id="PF07679">
    <property type="entry name" value="I-set"/>
    <property type="match status" value="1"/>
</dbReference>
<evidence type="ECO:0000256" key="5">
    <source>
        <dbReference type="SAM" id="Phobius"/>
    </source>
</evidence>
<protein>
    <recommendedName>
        <fullName evidence="6">Ig-like domain-containing protein</fullName>
    </recommendedName>
</protein>
<dbReference type="Pfam" id="PF00047">
    <property type="entry name" value="ig"/>
    <property type="match status" value="1"/>
</dbReference>
<keyword evidence="2" id="KW-1015">Disulfide bond</keyword>